<dbReference type="Pfam" id="PF14177">
    <property type="entry name" value="YkyB"/>
    <property type="match status" value="1"/>
</dbReference>
<proteinExistence type="predicted"/>
<keyword evidence="2" id="KW-1185">Reference proteome</keyword>
<gene>
    <name evidence="1" type="ORF">ACFSY7_09600</name>
</gene>
<organism evidence="1 2">
    <name type="scientific">Kurthia populi</name>
    <dbReference type="NCBI Taxonomy" id="1562132"/>
    <lineage>
        <taxon>Bacteria</taxon>
        <taxon>Bacillati</taxon>
        <taxon>Bacillota</taxon>
        <taxon>Bacilli</taxon>
        <taxon>Bacillales</taxon>
        <taxon>Caryophanaceae</taxon>
        <taxon>Kurthia</taxon>
    </lineage>
</organism>
<dbReference type="RefSeq" id="WP_020189291.1">
    <property type="nucleotide sequence ID" value="NZ_JBHUOR010000044.1"/>
</dbReference>
<dbReference type="EMBL" id="JBHUOR010000044">
    <property type="protein sequence ID" value="MFD2868757.1"/>
    <property type="molecule type" value="Genomic_DNA"/>
</dbReference>
<protein>
    <submittedName>
        <fullName evidence="1">YkyB family protein</fullName>
    </submittedName>
</protein>
<dbReference type="Proteomes" id="UP001597568">
    <property type="component" value="Unassembled WGS sequence"/>
</dbReference>
<evidence type="ECO:0000313" key="1">
    <source>
        <dbReference type="EMBL" id="MFD2868757.1"/>
    </source>
</evidence>
<dbReference type="InterPro" id="IPR025552">
    <property type="entry name" value="YkyB"/>
</dbReference>
<sequence>MTNLFSNNDLALAVFTVNKHAKTAIDNRGLYALKRNAICELLRTKRAKKIGLHFVENPKFSKQQSTVLIQCADYYFHTPPKKEDFRQLPHLGQLDRQYRNPKRQMSLNEAKRILHLFTKTSPEMIPKQPQKTRMTNSSSYFYGY</sequence>
<accession>A0ABW5Y0Z0</accession>
<name>A0ABW5Y0Z0_9BACL</name>
<evidence type="ECO:0000313" key="2">
    <source>
        <dbReference type="Proteomes" id="UP001597568"/>
    </source>
</evidence>
<comment type="caution">
    <text evidence="1">The sequence shown here is derived from an EMBL/GenBank/DDBJ whole genome shotgun (WGS) entry which is preliminary data.</text>
</comment>
<reference evidence="2" key="1">
    <citation type="journal article" date="2019" name="Int. J. Syst. Evol. Microbiol.">
        <title>The Global Catalogue of Microorganisms (GCM) 10K type strain sequencing project: providing services to taxonomists for standard genome sequencing and annotation.</title>
        <authorList>
            <consortium name="The Broad Institute Genomics Platform"/>
            <consortium name="The Broad Institute Genome Sequencing Center for Infectious Disease"/>
            <person name="Wu L."/>
            <person name="Ma J."/>
        </authorList>
    </citation>
    <scope>NUCLEOTIDE SEQUENCE [LARGE SCALE GENOMIC DNA]</scope>
    <source>
        <strain evidence="2">KCTC 33522</strain>
    </source>
</reference>